<organism evidence="1 2">
    <name type="scientific">Oikopleura dioica</name>
    <name type="common">Tunicate</name>
    <dbReference type="NCBI Taxonomy" id="34765"/>
    <lineage>
        <taxon>Eukaryota</taxon>
        <taxon>Metazoa</taxon>
        <taxon>Chordata</taxon>
        <taxon>Tunicata</taxon>
        <taxon>Appendicularia</taxon>
        <taxon>Copelata</taxon>
        <taxon>Oikopleuridae</taxon>
        <taxon>Oikopleura</taxon>
    </lineage>
</organism>
<name>A0ABN7SEI6_OIKDI</name>
<accession>A0ABN7SEI6</accession>
<dbReference type="Proteomes" id="UP001158576">
    <property type="component" value="Chromosome XSR"/>
</dbReference>
<reference evidence="1 2" key="1">
    <citation type="submission" date="2021-04" db="EMBL/GenBank/DDBJ databases">
        <authorList>
            <person name="Bliznina A."/>
        </authorList>
    </citation>
    <scope>NUCLEOTIDE SEQUENCE [LARGE SCALE GENOMIC DNA]</scope>
</reference>
<sequence>MAVKIRRTTDDEYYLMESEMTKKLQKFADERRKEIGGMNSSRPTVSLPPPYAVRGREQHLKPNMLLLKCTEGIEAVDRVIIQHGKWFDLNHRSYFERRRFFFESAPGLKPTRHQKLMNNDDYRLWCYYVDYGYHEEVDVGDLYFPPKFAFQCPATALPILMADIEITDDQELAMASKFCSDINWSVCHRYSYLLGFVTDNRSDPDEYPVFHIKLLKETLVDEEGNDSVPIGLFSRLDAVRGGMNGCEPYFAEDYTNYRIASFSKKYDYTCHPRQRR</sequence>
<protein>
    <submittedName>
        <fullName evidence="1">Oidioi.mRNA.OKI2018_I69.XSR.g13920.t1.cds</fullName>
    </submittedName>
</protein>
<keyword evidence="2" id="KW-1185">Reference proteome</keyword>
<dbReference type="EMBL" id="OU015569">
    <property type="protein sequence ID" value="CAG5094855.1"/>
    <property type="molecule type" value="Genomic_DNA"/>
</dbReference>
<evidence type="ECO:0000313" key="2">
    <source>
        <dbReference type="Proteomes" id="UP001158576"/>
    </source>
</evidence>
<proteinExistence type="predicted"/>
<evidence type="ECO:0000313" key="1">
    <source>
        <dbReference type="EMBL" id="CAG5094855.1"/>
    </source>
</evidence>
<dbReference type="SUPFAM" id="SSF63748">
    <property type="entry name" value="Tudor/PWWP/MBT"/>
    <property type="match status" value="1"/>
</dbReference>
<gene>
    <name evidence="1" type="ORF">OKIOD_LOCUS5478</name>
</gene>